<reference evidence="1 2" key="1">
    <citation type="journal article" date="2022" name="bioRxiv">
        <title>The genome of the oomycete Peronosclerospora sorghi, a cosmopolitan pathogen of maize and sorghum, is inflated with dispersed pseudogenes.</title>
        <authorList>
            <person name="Fletcher K."/>
            <person name="Martin F."/>
            <person name="Isakeit T."/>
            <person name="Cavanaugh K."/>
            <person name="Magill C."/>
            <person name="Michelmore R."/>
        </authorList>
    </citation>
    <scope>NUCLEOTIDE SEQUENCE [LARGE SCALE GENOMIC DNA]</scope>
    <source>
        <strain evidence="1">P6</strain>
    </source>
</reference>
<dbReference type="Proteomes" id="UP001163321">
    <property type="component" value="Chromosome 1"/>
</dbReference>
<accession>A0ACC0WWG7</accession>
<protein>
    <submittedName>
        <fullName evidence="1">Uncharacterized protein</fullName>
    </submittedName>
</protein>
<keyword evidence="2" id="KW-1185">Reference proteome</keyword>
<gene>
    <name evidence="1" type="ORF">PsorP6_002298</name>
</gene>
<organism evidence="1 2">
    <name type="scientific">Peronosclerospora sorghi</name>
    <dbReference type="NCBI Taxonomy" id="230839"/>
    <lineage>
        <taxon>Eukaryota</taxon>
        <taxon>Sar</taxon>
        <taxon>Stramenopiles</taxon>
        <taxon>Oomycota</taxon>
        <taxon>Peronosporomycetes</taxon>
        <taxon>Peronosporales</taxon>
        <taxon>Peronosporaceae</taxon>
        <taxon>Peronosclerospora</taxon>
    </lineage>
</organism>
<evidence type="ECO:0000313" key="2">
    <source>
        <dbReference type="Proteomes" id="UP001163321"/>
    </source>
</evidence>
<comment type="caution">
    <text evidence="1">The sequence shown here is derived from an EMBL/GenBank/DDBJ whole genome shotgun (WGS) entry which is preliminary data.</text>
</comment>
<evidence type="ECO:0000313" key="1">
    <source>
        <dbReference type="EMBL" id="KAI9923107.1"/>
    </source>
</evidence>
<proteinExistence type="predicted"/>
<sequence length="247" mass="27969">MIVLVSVDNILAFAMWDAKLLDFKASMEATFEVNKFNDINYFLGLEMQWLSRGDEARVGQHKYADTILDRFRMKNARPAAMPMEEGERFDLFQSPNSARSFAVSVGAYPARHFYSRSSLAQETERPTAALKAGIEHFFRYLGSTKEHGLRLRLKEIANRPQDLSSSIYDGKLVEWGSKKKVTVTLSSTEAEYIAMATGLHECIGIMLVLKDRGIVTKNIVVMEDKQGAQHLEESKGVTQRSRHINTK</sequence>
<name>A0ACC0WWG7_9STRA</name>
<dbReference type="EMBL" id="CM047580">
    <property type="protein sequence ID" value="KAI9923107.1"/>
    <property type="molecule type" value="Genomic_DNA"/>
</dbReference>